<reference evidence="2" key="2">
    <citation type="journal article" date="2007" name="Science">
        <title>Draft genome sequence of the sexually transmitted pathogen Trichomonas vaginalis.</title>
        <authorList>
            <person name="Carlton J.M."/>
            <person name="Hirt R.P."/>
            <person name="Silva J.C."/>
            <person name="Delcher A.L."/>
            <person name="Schatz M."/>
            <person name="Zhao Q."/>
            <person name="Wortman J.R."/>
            <person name="Bidwell S.L."/>
            <person name="Alsmark U.C.M."/>
            <person name="Besteiro S."/>
            <person name="Sicheritz-Ponten T."/>
            <person name="Noel C.J."/>
            <person name="Dacks J.B."/>
            <person name="Foster P.G."/>
            <person name="Simillion C."/>
            <person name="Van de Peer Y."/>
            <person name="Miranda-Saavedra D."/>
            <person name="Barton G.J."/>
            <person name="Westrop G.D."/>
            <person name="Mueller S."/>
            <person name="Dessi D."/>
            <person name="Fiori P.L."/>
            <person name="Ren Q."/>
            <person name="Paulsen I."/>
            <person name="Zhang H."/>
            <person name="Bastida-Corcuera F.D."/>
            <person name="Simoes-Barbosa A."/>
            <person name="Brown M.T."/>
            <person name="Hayes R.D."/>
            <person name="Mukherjee M."/>
            <person name="Okumura C.Y."/>
            <person name="Schneider R."/>
            <person name="Smith A.J."/>
            <person name="Vanacova S."/>
            <person name="Villalvazo M."/>
            <person name="Haas B.J."/>
            <person name="Pertea M."/>
            <person name="Feldblyum T.V."/>
            <person name="Utterback T.R."/>
            <person name="Shu C.L."/>
            <person name="Osoegawa K."/>
            <person name="de Jong P.J."/>
            <person name="Hrdy I."/>
            <person name="Horvathova L."/>
            <person name="Zubacova Z."/>
            <person name="Dolezal P."/>
            <person name="Malik S.B."/>
            <person name="Logsdon J.M. Jr."/>
            <person name="Henze K."/>
            <person name="Gupta A."/>
            <person name="Wang C.C."/>
            <person name="Dunne R.L."/>
            <person name="Upcroft J.A."/>
            <person name="Upcroft P."/>
            <person name="White O."/>
            <person name="Salzberg S.L."/>
            <person name="Tang P."/>
            <person name="Chiu C.-H."/>
            <person name="Lee Y.-S."/>
            <person name="Embley T.M."/>
            <person name="Coombs G.H."/>
            <person name="Mottram J.C."/>
            <person name="Tachezy J."/>
            <person name="Fraser-Liggett C.M."/>
            <person name="Johnson P.J."/>
        </authorList>
    </citation>
    <scope>NUCLEOTIDE SEQUENCE [LARGE SCALE GENOMIC DNA]</scope>
    <source>
        <strain evidence="2">G3</strain>
    </source>
</reference>
<accession>A2DKQ5</accession>
<dbReference type="STRING" id="5722.A2DKQ5"/>
<evidence type="ECO:0000313" key="2">
    <source>
        <dbReference type="EMBL" id="EAY19038.1"/>
    </source>
</evidence>
<dbReference type="SUPFAM" id="SSF53067">
    <property type="entry name" value="Actin-like ATPase domain"/>
    <property type="match status" value="2"/>
</dbReference>
<proteinExistence type="inferred from homology"/>
<dbReference type="OrthoDB" id="10257428at2759"/>
<organism evidence="2 3">
    <name type="scientific">Trichomonas vaginalis (strain ATCC PRA-98 / G3)</name>
    <dbReference type="NCBI Taxonomy" id="412133"/>
    <lineage>
        <taxon>Eukaryota</taxon>
        <taxon>Metamonada</taxon>
        <taxon>Parabasalia</taxon>
        <taxon>Trichomonadida</taxon>
        <taxon>Trichomonadidae</taxon>
        <taxon>Trichomonas</taxon>
    </lineage>
</organism>
<dbReference type="EMBL" id="DS113212">
    <property type="protein sequence ID" value="EAY19038.1"/>
    <property type="molecule type" value="Genomic_DNA"/>
</dbReference>
<dbReference type="SMART" id="SM00268">
    <property type="entry name" value="ACTIN"/>
    <property type="match status" value="1"/>
</dbReference>
<gene>
    <name evidence="2" type="ORF">TVAG_247170</name>
</gene>
<dbReference type="VEuPathDB" id="TrichDB:TVAG_247170"/>
<keyword evidence="3" id="KW-1185">Reference proteome</keyword>
<dbReference type="PANTHER" id="PTHR11937">
    <property type="entry name" value="ACTIN"/>
    <property type="match status" value="1"/>
</dbReference>
<dbReference type="GO" id="GO:0015629">
    <property type="term" value="C:actin cytoskeleton"/>
    <property type="evidence" value="ECO:0000318"/>
    <property type="project" value="GO_Central"/>
</dbReference>
<evidence type="ECO:0000313" key="3">
    <source>
        <dbReference type="Proteomes" id="UP000001542"/>
    </source>
</evidence>
<dbReference type="Gene3D" id="3.30.420.40">
    <property type="match status" value="2"/>
</dbReference>
<dbReference type="VEuPathDB" id="TrichDB:TVAGG3_0560730"/>
<protein>
    <submittedName>
        <fullName evidence="2">Actin 58, putative</fullName>
    </submittedName>
</protein>
<dbReference type="SMR" id="A2DKQ5"/>
<dbReference type="InterPro" id="IPR004000">
    <property type="entry name" value="Actin"/>
</dbReference>
<sequence>MQGVPIVIDNGTGLTKAGFAGAEAPKSVFPTIIGSPKSNMQMVGGQNKDFFVGFEAVQKSDLLVLRQPIENGTISNWDDIEKIWHHTFYNELLVAPEEHPVILAEKPMSPRMNREKKIQMMFETFNVSGFYLGMQAVLALFSIGCTTGVVWDAGEGVSFTVPIYEAYGLPHAIMRSTISGADITKHLQKTLLDRGVNPESIKLEDCKVLKEKICSVMYDFQAEEQKAQQGKIEQQSVNLPNGDPLLYTSEGFRTAEILFQPSLAGVQADGVQLQIYTALERCDTDVRKEMYGNIVLAGGTSMFKGLPERVEKEVIAMATPSMTVKVVATPERRNAVWIGGSVLGSLEAFPAMMINRAEYKEEGIQIVHRKYYS</sequence>
<dbReference type="eggNOG" id="KOG0676">
    <property type="taxonomic scope" value="Eukaryota"/>
</dbReference>
<dbReference type="Proteomes" id="UP000001542">
    <property type="component" value="Unassembled WGS sequence"/>
</dbReference>
<dbReference type="InParanoid" id="A2DKQ5"/>
<dbReference type="Gene3D" id="3.90.640.10">
    <property type="entry name" value="Actin, Chain A, domain 4"/>
    <property type="match status" value="1"/>
</dbReference>
<dbReference type="AlphaFoldDB" id="A2DKQ5"/>
<dbReference type="FunFam" id="3.30.420.40:FF:000050">
    <property type="entry name" value="Actin, alpha skeletal muscle"/>
    <property type="match status" value="1"/>
</dbReference>
<dbReference type="InterPro" id="IPR043129">
    <property type="entry name" value="ATPase_NBD"/>
</dbReference>
<dbReference type="Pfam" id="PF00022">
    <property type="entry name" value="Actin"/>
    <property type="match status" value="2"/>
</dbReference>
<name>A2DKQ5_TRIV3</name>
<comment type="similarity">
    <text evidence="1">Belongs to the actin family.</text>
</comment>
<dbReference type="PRINTS" id="PR00190">
    <property type="entry name" value="ACTIN"/>
</dbReference>
<reference evidence="2" key="1">
    <citation type="submission" date="2006-10" db="EMBL/GenBank/DDBJ databases">
        <authorList>
            <person name="Amadeo P."/>
            <person name="Zhao Q."/>
            <person name="Wortman J."/>
            <person name="Fraser-Liggett C."/>
            <person name="Carlton J."/>
        </authorList>
    </citation>
    <scope>NUCLEOTIDE SEQUENCE</scope>
    <source>
        <strain evidence="2">G3</strain>
    </source>
</reference>
<evidence type="ECO:0000256" key="1">
    <source>
        <dbReference type="RuleBase" id="RU000487"/>
    </source>
</evidence>
<dbReference type="KEGG" id="tva:5464557"/>
<dbReference type="RefSeq" id="XP_001580024.1">
    <property type="nucleotide sequence ID" value="XM_001579974.1"/>
</dbReference>